<dbReference type="PANTHER" id="PTHR33392:SF6">
    <property type="entry name" value="POLYISOPRENYL-TEICHOIC ACID--PEPTIDOGLYCAN TEICHOIC ACID TRANSFERASE TAGU"/>
    <property type="match status" value="1"/>
</dbReference>
<evidence type="ECO:0000313" key="6">
    <source>
        <dbReference type="Proteomes" id="UP001501598"/>
    </source>
</evidence>
<evidence type="ECO:0000256" key="3">
    <source>
        <dbReference type="SAM" id="Phobius"/>
    </source>
</evidence>
<organism evidence="5 6">
    <name type="scientific">Pseudonocardia xishanensis</name>
    <dbReference type="NCBI Taxonomy" id="630995"/>
    <lineage>
        <taxon>Bacteria</taxon>
        <taxon>Bacillati</taxon>
        <taxon>Actinomycetota</taxon>
        <taxon>Actinomycetes</taxon>
        <taxon>Pseudonocardiales</taxon>
        <taxon>Pseudonocardiaceae</taxon>
        <taxon>Pseudonocardia</taxon>
    </lineage>
</organism>
<dbReference type="InterPro" id="IPR050922">
    <property type="entry name" value="LytR/CpsA/Psr_CW_biosynth"/>
</dbReference>
<comment type="caution">
    <text evidence="5">The sequence shown here is derived from an EMBL/GenBank/DDBJ whole genome shotgun (WGS) entry which is preliminary data.</text>
</comment>
<keyword evidence="3" id="KW-0472">Membrane</keyword>
<dbReference type="Pfam" id="PF03816">
    <property type="entry name" value="LytR_cpsA_psr"/>
    <property type="match status" value="1"/>
</dbReference>
<feature type="transmembrane region" description="Helical" evidence="3">
    <location>
        <begin position="37"/>
        <end position="55"/>
    </location>
</feature>
<comment type="similarity">
    <text evidence="1">Belongs to the LytR/CpsA/Psr (LCP) family.</text>
</comment>
<gene>
    <name evidence="5" type="ORF">GCM10023175_20730</name>
</gene>
<name>A0ABP8RNM1_9PSEU</name>
<evidence type="ECO:0000256" key="1">
    <source>
        <dbReference type="ARBA" id="ARBA00006068"/>
    </source>
</evidence>
<sequence>MIPTGAPQSNRPREEYRPPVRTRAPKVRGPRRWGRRIRWIALVLLVALVGWGVYLDRNLNRVEALPADSAATSSGTNWLIVGSDSRADLGAEDQERLGTGDAAGQRTDTIMLLHSGSSGSVLVSLPRDSYVPIEGHGSNKLNAAYAFGGAPLLITTVENATGLRIDHYAEIGFGGFVNAVDAVGGVDMCIPQAIKDPKANLDITTGCQELDGVTALGYVRTRATAGSDFDRVQRQREFMSALIGKATSPATIVNPFRVVPLADAVTGLITVDSSDHIWNLAQLGLAMRGVTNGGVATTVPVGSTPTVGGQSVVRWDKARASQLFESLQKDRTPPESAHGP</sequence>
<reference evidence="6" key="1">
    <citation type="journal article" date="2019" name="Int. J. Syst. Evol. Microbiol.">
        <title>The Global Catalogue of Microorganisms (GCM) 10K type strain sequencing project: providing services to taxonomists for standard genome sequencing and annotation.</title>
        <authorList>
            <consortium name="The Broad Institute Genomics Platform"/>
            <consortium name="The Broad Institute Genome Sequencing Center for Infectious Disease"/>
            <person name="Wu L."/>
            <person name="Ma J."/>
        </authorList>
    </citation>
    <scope>NUCLEOTIDE SEQUENCE [LARGE SCALE GENOMIC DNA]</scope>
    <source>
        <strain evidence="6">JCM 17906</strain>
    </source>
</reference>
<keyword evidence="6" id="KW-1185">Reference proteome</keyword>
<evidence type="ECO:0000313" key="5">
    <source>
        <dbReference type="EMBL" id="GAA4543660.1"/>
    </source>
</evidence>
<evidence type="ECO:0000256" key="2">
    <source>
        <dbReference type="SAM" id="MobiDB-lite"/>
    </source>
</evidence>
<dbReference type="Gene3D" id="3.40.630.190">
    <property type="entry name" value="LCP protein"/>
    <property type="match status" value="1"/>
</dbReference>
<feature type="domain" description="Cell envelope-related transcriptional attenuator" evidence="4">
    <location>
        <begin position="106"/>
        <end position="247"/>
    </location>
</feature>
<feature type="compositionally biased region" description="Polar residues" evidence="2">
    <location>
        <begin position="1"/>
        <end position="10"/>
    </location>
</feature>
<dbReference type="InterPro" id="IPR004474">
    <property type="entry name" value="LytR_CpsA_psr"/>
</dbReference>
<evidence type="ECO:0000259" key="4">
    <source>
        <dbReference type="Pfam" id="PF03816"/>
    </source>
</evidence>
<dbReference type="PANTHER" id="PTHR33392">
    <property type="entry name" value="POLYISOPRENYL-TEICHOIC ACID--PEPTIDOGLYCAN TEICHOIC ACID TRANSFERASE TAGU"/>
    <property type="match status" value="1"/>
</dbReference>
<dbReference type="RefSeq" id="WP_345415165.1">
    <property type="nucleotide sequence ID" value="NZ_BAABGT010000027.1"/>
</dbReference>
<accession>A0ABP8RNM1</accession>
<feature type="region of interest" description="Disordered" evidence="2">
    <location>
        <begin position="1"/>
        <end position="26"/>
    </location>
</feature>
<keyword evidence="3" id="KW-0812">Transmembrane</keyword>
<dbReference type="Proteomes" id="UP001501598">
    <property type="component" value="Unassembled WGS sequence"/>
</dbReference>
<dbReference type="NCBIfam" id="TIGR00350">
    <property type="entry name" value="lytR_cpsA_psr"/>
    <property type="match status" value="1"/>
</dbReference>
<keyword evidence="3" id="KW-1133">Transmembrane helix</keyword>
<dbReference type="EMBL" id="BAABGT010000027">
    <property type="protein sequence ID" value="GAA4543660.1"/>
    <property type="molecule type" value="Genomic_DNA"/>
</dbReference>
<protein>
    <recommendedName>
        <fullName evidence="4">Cell envelope-related transcriptional attenuator domain-containing protein</fullName>
    </recommendedName>
</protein>
<proteinExistence type="inferred from homology"/>